<dbReference type="AlphaFoldDB" id="A0A2T0VWM9"/>
<feature type="domain" description="SH3b" evidence="1">
    <location>
        <begin position="108"/>
        <end position="172"/>
    </location>
</feature>
<gene>
    <name evidence="2" type="ORF">CLV80_10934</name>
</gene>
<evidence type="ECO:0000313" key="2">
    <source>
        <dbReference type="EMBL" id="PRY76236.1"/>
    </source>
</evidence>
<dbReference type="EMBL" id="PVTP01000009">
    <property type="protein sequence ID" value="PRY76236.1"/>
    <property type="molecule type" value="Genomic_DNA"/>
</dbReference>
<evidence type="ECO:0000259" key="1">
    <source>
        <dbReference type="PROSITE" id="PS51781"/>
    </source>
</evidence>
<dbReference type="PROSITE" id="PS51781">
    <property type="entry name" value="SH3B"/>
    <property type="match status" value="1"/>
</dbReference>
<evidence type="ECO:0000313" key="3">
    <source>
        <dbReference type="Proteomes" id="UP000238007"/>
    </source>
</evidence>
<proteinExistence type="predicted"/>
<protein>
    <submittedName>
        <fullName evidence="2">SH3 domain-containing protein</fullName>
    </submittedName>
</protein>
<dbReference type="Proteomes" id="UP000238007">
    <property type="component" value="Unassembled WGS sequence"/>
</dbReference>
<dbReference type="Gene3D" id="2.30.30.40">
    <property type="entry name" value="SH3 Domains"/>
    <property type="match status" value="1"/>
</dbReference>
<accession>A0A2T0VWM9</accession>
<dbReference type="InterPro" id="IPR003646">
    <property type="entry name" value="SH3-like_bac-type"/>
</dbReference>
<organism evidence="2 3">
    <name type="scientific">Yoonia maritima</name>
    <dbReference type="NCBI Taxonomy" id="1435347"/>
    <lineage>
        <taxon>Bacteria</taxon>
        <taxon>Pseudomonadati</taxon>
        <taxon>Pseudomonadota</taxon>
        <taxon>Alphaproteobacteria</taxon>
        <taxon>Rhodobacterales</taxon>
        <taxon>Paracoccaceae</taxon>
        <taxon>Yoonia</taxon>
    </lineage>
</organism>
<keyword evidence="3" id="KW-1185">Reference proteome</keyword>
<comment type="caution">
    <text evidence="2">The sequence shown here is derived from an EMBL/GenBank/DDBJ whole genome shotgun (WGS) entry which is preliminary data.</text>
</comment>
<sequence length="172" mass="18771">MYKFMISTSLLFAWAFFELSGGFDFEPGCRSCDATGNIATNTQSDPSYQQLAANFPVNTYDYVPFHDPIIEAAKPVVTAQAAPSSPMLVQASLSTGDTTGQQPQKPRQDLRVVTGDWVNIRDGAGTGTGFAVMDTVPHGTETELLEMRGDWAKVRLLESNEIGWIASWLISD</sequence>
<reference evidence="2 3" key="1">
    <citation type="submission" date="2018-03" db="EMBL/GenBank/DDBJ databases">
        <title>Genomic Encyclopedia of Archaeal and Bacterial Type Strains, Phase II (KMG-II): from individual species to whole genera.</title>
        <authorList>
            <person name="Goeker M."/>
        </authorList>
    </citation>
    <scope>NUCLEOTIDE SEQUENCE [LARGE SCALE GENOMIC DNA]</scope>
    <source>
        <strain evidence="2 3">DSM 101533</strain>
    </source>
</reference>
<dbReference type="Pfam" id="PF08239">
    <property type="entry name" value="SH3_3"/>
    <property type="match status" value="1"/>
</dbReference>
<name>A0A2T0VWM9_9RHOB</name>
<dbReference type="RefSeq" id="WP_207766582.1">
    <property type="nucleotide sequence ID" value="NZ_PVTP01000009.1"/>
</dbReference>